<dbReference type="Proteomes" id="UP000075604">
    <property type="component" value="Unassembled WGS sequence"/>
</dbReference>
<protein>
    <submittedName>
        <fullName evidence="1">Uncharacterized protein</fullName>
    </submittedName>
</protein>
<organism evidence="1 2">
    <name type="scientific">Sorangium cellulosum</name>
    <name type="common">Polyangium cellulosum</name>
    <dbReference type="NCBI Taxonomy" id="56"/>
    <lineage>
        <taxon>Bacteria</taxon>
        <taxon>Pseudomonadati</taxon>
        <taxon>Myxococcota</taxon>
        <taxon>Polyangia</taxon>
        <taxon>Polyangiales</taxon>
        <taxon>Polyangiaceae</taxon>
        <taxon>Sorangium</taxon>
    </lineage>
</organism>
<gene>
    <name evidence="1" type="ORF">BE04_29850</name>
</gene>
<name>A0A150PYH0_SORCE</name>
<reference evidence="1 2" key="1">
    <citation type="submission" date="2014-02" db="EMBL/GenBank/DDBJ databases">
        <title>The small core and large imbalanced accessory genome model reveals a collaborative survival strategy of Sorangium cellulosum strains in nature.</title>
        <authorList>
            <person name="Han K."/>
            <person name="Peng R."/>
            <person name="Blom J."/>
            <person name="Li Y.-Z."/>
        </authorList>
    </citation>
    <scope>NUCLEOTIDE SEQUENCE [LARGE SCALE GENOMIC DNA]</scope>
    <source>
        <strain evidence="1 2">So0157-18</strain>
    </source>
</reference>
<dbReference type="AlphaFoldDB" id="A0A150PYH0"/>
<comment type="caution">
    <text evidence="1">The sequence shown here is derived from an EMBL/GenBank/DDBJ whole genome shotgun (WGS) entry which is preliminary data.</text>
</comment>
<evidence type="ECO:0000313" key="1">
    <source>
        <dbReference type="EMBL" id="KYF60730.1"/>
    </source>
</evidence>
<sequence>MSVPSASFQINGSRGSYTFQILSCNPQQPVSFMLPNQTYDPSRLQDSGDIGVRGSIRIINVTTFPRIAVPTTWNQNPIKLIISTVTTGEGDYTGNSAVLYGYYLGYGGDGLGFYLNQEQSTTAGQYGRSGIDCGINNATQKIFLP</sequence>
<proteinExistence type="predicted"/>
<evidence type="ECO:0000313" key="2">
    <source>
        <dbReference type="Proteomes" id="UP000075604"/>
    </source>
</evidence>
<accession>A0A150PYH0</accession>
<dbReference type="EMBL" id="JELX01000873">
    <property type="protein sequence ID" value="KYF60730.1"/>
    <property type="molecule type" value="Genomic_DNA"/>
</dbReference>